<evidence type="ECO:0000259" key="1">
    <source>
        <dbReference type="Pfam" id="PF10536"/>
    </source>
</evidence>
<dbReference type="GO" id="GO:0010073">
    <property type="term" value="P:meristem maintenance"/>
    <property type="evidence" value="ECO:0007669"/>
    <property type="project" value="InterPro"/>
</dbReference>
<dbReference type="PANTHER" id="PTHR46033:SF8">
    <property type="entry name" value="PROTEIN MAINTENANCE OF MERISTEMS-LIKE"/>
    <property type="match status" value="1"/>
</dbReference>
<reference evidence="2" key="2">
    <citation type="submission" date="2020-10" db="EMBL/GenBank/DDBJ databases">
        <authorList>
            <person name="Scholz U."/>
            <person name="Mascher M."/>
            <person name="Fiebig A."/>
        </authorList>
    </citation>
    <scope>NUCLEOTIDE SEQUENCE [LARGE SCALE GENOMIC DNA]</scope>
    <source>
        <strain evidence="2">cv. Morex</strain>
    </source>
</reference>
<reference evidence="2" key="3">
    <citation type="submission" date="2022-01" db="UniProtKB">
        <authorList>
            <consortium name="EnsemblPlants"/>
        </authorList>
    </citation>
    <scope>IDENTIFICATION</scope>
    <source>
        <strain evidence="2">subsp. vulgare</strain>
    </source>
</reference>
<name>A0A8I6X5G9_HORVV</name>
<dbReference type="Gramene" id="HORVU.MOREX.r2.1HG0039300.1">
    <property type="protein sequence ID" value="HORVU.MOREX.r2.1HG0039300.1"/>
    <property type="gene ID" value="HORVU.MOREX.r2.1HG0039300"/>
</dbReference>
<dbReference type="EnsemblPlants" id="HORVU.MOREX.r3.1HG0050320.1">
    <property type="protein sequence ID" value="HORVU.MOREX.r3.1HG0050320.1"/>
    <property type="gene ID" value="HORVU.MOREX.r3.1HG0050320"/>
</dbReference>
<feature type="domain" description="Aminotransferase-like plant mobile" evidence="1">
    <location>
        <begin position="1"/>
        <end position="88"/>
    </location>
</feature>
<accession>A0A8I6X5G9</accession>
<dbReference type="InterPro" id="IPR044824">
    <property type="entry name" value="MAIN-like"/>
</dbReference>
<organism evidence="2 3">
    <name type="scientific">Hordeum vulgare subsp. vulgare</name>
    <name type="common">Domesticated barley</name>
    <dbReference type="NCBI Taxonomy" id="112509"/>
    <lineage>
        <taxon>Eukaryota</taxon>
        <taxon>Viridiplantae</taxon>
        <taxon>Streptophyta</taxon>
        <taxon>Embryophyta</taxon>
        <taxon>Tracheophyta</taxon>
        <taxon>Spermatophyta</taxon>
        <taxon>Magnoliopsida</taxon>
        <taxon>Liliopsida</taxon>
        <taxon>Poales</taxon>
        <taxon>Poaceae</taxon>
        <taxon>BOP clade</taxon>
        <taxon>Pooideae</taxon>
        <taxon>Triticodae</taxon>
        <taxon>Triticeae</taxon>
        <taxon>Hordeinae</taxon>
        <taxon>Hordeum</taxon>
    </lineage>
</organism>
<keyword evidence="3" id="KW-1185">Reference proteome</keyword>
<dbReference type="Proteomes" id="UP000011116">
    <property type="component" value="Chromosome 1H"/>
</dbReference>
<dbReference type="InterPro" id="IPR019557">
    <property type="entry name" value="AminoTfrase-like_pln_mobile"/>
</dbReference>
<dbReference type="Gramene" id="HORVU.MOREX.r3.1HG0050320.1">
    <property type="protein sequence ID" value="HORVU.MOREX.r3.1HG0050320.1"/>
    <property type="gene ID" value="HORVU.MOREX.r3.1HG0050320"/>
</dbReference>
<dbReference type="Pfam" id="PF10536">
    <property type="entry name" value="PMD"/>
    <property type="match status" value="1"/>
</dbReference>
<protein>
    <recommendedName>
        <fullName evidence="1">Aminotransferase-like plant mobile domain-containing protein</fullName>
    </recommendedName>
</protein>
<proteinExistence type="predicted"/>
<dbReference type="AlphaFoldDB" id="A0A8I6X5G9"/>
<reference evidence="3" key="1">
    <citation type="journal article" date="2012" name="Nature">
        <title>A physical, genetic and functional sequence assembly of the barley genome.</title>
        <authorList>
            <consortium name="The International Barley Genome Sequencing Consortium"/>
            <person name="Mayer K.F."/>
            <person name="Waugh R."/>
            <person name="Brown J.W."/>
            <person name="Schulman A."/>
            <person name="Langridge P."/>
            <person name="Platzer M."/>
            <person name="Fincher G.B."/>
            <person name="Muehlbauer G.J."/>
            <person name="Sato K."/>
            <person name="Close T.J."/>
            <person name="Wise R.P."/>
            <person name="Stein N."/>
        </authorList>
    </citation>
    <scope>NUCLEOTIDE SEQUENCE [LARGE SCALE GENOMIC DNA]</scope>
    <source>
        <strain evidence="3">cv. Morex</strain>
    </source>
</reference>
<sequence length="146" mass="17377">MICFYVVEFHFVDRVARQFGKRQGIPTEETRSVITSFHGFSRRNNQDISDWAAKHKTWIAMWNQRATLIDKENRPHNDSAYQKYLVWYAERYRLKLKPGWTREEWSELVSEDPSATEGYHAFNMAVRETRGSQVDYAPMHDELVSE</sequence>
<dbReference type="PANTHER" id="PTHR46033">
    <property type="entry name" value="PROTEIN MAIN-LIKE 2"/>
    <property type="match status" value="1"/>
</dbReference>
<evidence type="ECO:0000313" key="3">
    <source>
        <dbReference type="Proteomes" id="UP000011116"/>
    </source>
</evidence>
<evidence type="ECO:0000313" key="2">
    <source>
        <dbReference type="EnsemblPlants" id="HORVU.MOREX.r3.1HG0050320.1"/>
    </source>
</evidence>